<dbReference type="OrthoDB" id="8079at2157"/>
<dbReference type="InterPro" id="IPR030382">
    <property type="entry name" value="MeTrfase_TRM5/TYW2"/>
</dbReference>
<keyword evidence="3" id="KW-0808">Transferase</keyword>
<dbReference type="InterPro" id="IPR056743">
    <property type="entry name" value="TRM5-TYW2-like_MTfase"/>
</dbReference>
<keyword evidence="8" id="KW-1185">Reference proteome</keyword>
<evidence type="ECO:0000256" key="5">
    <source>
        <dbReference type="ARBA" id="ARBA00022694"/>
    </source>
</evidence>
<proteinExistence type="predicted"/>
<dbReference type="KEGG" id="pfm:Pyrfu_0140"/>
<dbReference type="Proteomes" id="UP000001037">
    <property type="component" value="Chromosome"/>
</dbReference>
<protein>
    <recommendedName>
        <fullName evidence="6">SAM-dependent methyltransferase TRM5/TYW2-type domain-containing protein</fullName>
    </recommendedName>
</protein>
<feature type="domain" description="SAM-dependent methyltransferase TRM5/TYW2-type" evidence="6">
    <location>
        <begin position="30"/>
        <end position="288"/>
    </location>
</feature>
<dbReference type="InterPro" id="IPR056744">
    <property type="entry name" value="TRM5/TYW2-like_N"/>
</dbReference>
<name>G0EEH1_PYRF1</name>
<keyword evidence="1" id="KW-0963">Cytoplasm</keyword>
<dbReference type="AlphaFoldDB" id="G0EEH1"/>
<evidence type="ECO:0000313" key="8">
    <source>
        <dbReference type="Proteomes" id="UP000001037"/>
    </source>
</evidence>
<organism evidence="7 8">
    <name type="scientific">Pyrolobus fumarii (strain DSM 11204 / 1A)</name>
    <dbReference type="NCBI Taxonomy" id="694429"/>
    <lineage>
        <taxon>Archaea</taxon>
        <taxon>Thermoproteota</taxon>
        <taxon>Thermoprotei</taxon>
        <taxon>Desulfurococcales</taxon>
        <taxon>Pyrodictiaceae</taxon>
        <taxon>Pyrolobus</taxon>
    </lineage>
</organism>
<dbReference type="PANTHER" id="PTHR23245">
    <property type="entry name" value="TRNA METHYLTRANSFERASE"/>
    <property type="match status" value="1"/>
</dbReference>
<dbReference type="GO" id="GO:0008175">
    <property type="term" value="F:tRNA methyltransferase activity"/>
    <property type="evidence" value="ECO:0007669"/>
    <property type="project" value="TreeGrafter"/>
</dbReference>
<dbReference type="RefSeq" id="WP_014025689.1">
    <property type="nucleotide sequence ID" value="NC_015931.1"/>
</dbReference>
<dbReference type="Pfam" id="PF02475">
    <property type="entry name" value="TRM5-TYW2_MTfase"/>
    <property type="match status" value="1"/>
</dbReference>
<dbReference type="PROSITE" id="PS51684">
    <property type="entry name" value="SAM_MT_TRM5_TYW2"/>
    <property type="match status" value="1"/>
</dbReference>
<dbReference type="Pfam" id="PF25133">
    <property type="entry name" value="TYW2_N_2"/>
    <property type="match status" value="1"/>
</dbReference>
<evidence type="ECO:0000256" key="2">
    <source>
        <dbReference type="ARBA" id="ARBA00022603"/>
    </source>
</evidence>
<dbReference type="EMBL" id="CP002838">
    <property type="protein sequence ID" value="AEM38012.1"/>
    <property type="molecule type" value="Genomic_DNA"/>
</dbReference>
<sequence length="288" mass="32404">MAAGNEKPLLRKLAEEILGAGDASRIWKRIDIIGDIAVIKKPFDFPLEKLKPLANALVEKIPYIKSVWVATSPVEGQYRLRDLVHLAGEKKTETIYREHGCAYKLDITKVYISLRLSYEHKRIASMVKDGERILNMYAGAGFFSILSACMHDIEVAYSIDINPYAYSYMVINTRLNHVEDKVMPILGDAYTTVMKLLKSSADRVLMPLPEKALEHLPAAVAALDREGWIHVYLHVAARTARDAIALATKMVRARLVELAASYVVENARVVRSVGPREYQVVVDTRVKR</sequence>
<evidence type="ECO:0000256" key="4">
    <source>
        <dbReference type="ARBA" id="ARBA00022691"/>
    </source>
</evidence>
<gene>
    <name evidence="7" type="ordered locus">Pyrfu_0140</name>
</gene>
<keyword evidence="2" id="KW-0489">Methyltransferase</keyword>
<dbReference type="GeneID" id="11139774"/>
<keyword evidence="4" id="KW-0949">S-adenosyl-L-methionine</keyword>
<evidence type="ECO:0000259" key="6">
    <source>
        <dbReference type="PROSITE" id="PS51684"/>
    </source>
</evidence>
<reference evidence="7 8" key="1">
    <citation type="journal article" date="2011" name="Stand. Genomic Sci.">
        <title>Complete genome sequence of the hyperthermophilic chemolithoautotroph Pyrolobus fumarii type strain (1A).</title>
        <authorList>
            <person name="Anderson I."/>
            <person name="Goker M."/>
            <person name="Nolan M."/>
            <person name="Lucas S."/>
            <person name="Hammon N."/>
            <person name="Deshpande S."/>
            <person name="Cheng J.F."/>
            <person name="Tapia R."/>
            <person name="Han C."/>
            <person name="Goodwin L."/>
            <person name="Pitluck S."/>
            <person name="Huntemann M."/>
            <person name="Liolios K."/>
            <person name="Ivanova N."/>
            <person name="Pagani I."/>
            <person name="Mavromatis K."/>
            <person name="Ovchinikova G."/>
            <person name="Pati A."/>
            <person name="Chen A."/>
            <person name="Palaniappan K."/>
            <person name="Land M."/>
            <person name="Hauser L."/>
            <person name="Brambilla E.M."/>
            <person name="Huber H."/>
            <person name="Yasawong M."/>
            <person name="Rohde M."/>
            <person name="Spring S."/>
            <person name="Abt B."/>
            <person name="Sikorski J."/>
            <person name="Wirth R."/>
            <person name="Detter J.C."/>
            <person name="Woyke T."/>
            <person name="Bristow J."/>
            <person name="Eisen J.A."/>
            <person name="Markowitz V."/>
            <person name="Hugenholtz P."/>
            <person name="Kyrpides N.C."/>
            <person name="Klenk H.P."/>
            <person name="Lapidus A."/>
        </authorList>
    </citation>
    <scope>NUCLEOTIDE SEQUENCE [LARGE SCALE GENOMIC DNA]</scope>
    <source>
        <strain evidence="8">DSM 11204 / 1A</strain>
    </source>
</reference>
<dbReference type="GO" id="GO:0005737">
    <property type="term" value="C:cytoplasm"/>
    <property type="evidence" value="ECO:0007669"/>
    <property type="project" value="TreeGrafter"/>
</dbReference>
<dbReference type="Gene3D" id="3.40.50.150">
    <property type="entry name" value="Vaccinia Virus protein VP39"/>
    <property type="match status" value="1"/>
</dbReference>
<dbReference type="STRING" id="694429.Pyrfu_0140"/>
<dbReference type="eggNOG" id="arCOG00033">
    <property type="taxonomic scope" value="Archaea"/>
</dbReference>
<dbReference type="HOGENOM" id="CLU_022610_0_0_2"/>
<dbReference type="Gene3D" id="3.30.300.110">
    <property type="entry name" value="Met-10+ protein-like domains"/>
    <property type="match status" value="1"/>
</dbReference>
<keyword evidence="5" id="KW-0819">tRNA processing</keyword>
<evidence type="ECO:0000256" key="1">
    <source>
        <dbReference type="ARBA" id="ARBA00022490"/>
    </source>
</evidence>
<evidence type="ECO:0000256" key="3">
    <source>
        <dbReference type="ARBA" id="ARBA00022679"/>
    </source>
</evidence>
<dbReference type="PANTHER" id="PTHR23245:SF36">
    <property type="entry name" value="TRNA (GUANINE(37)-N1)-METHYLTRANSFERASE"/>
    <property type="match status" value="1"/>
</dbReference>
<dbReference type="GO" id="GO:0002939">
    <property type="term" value="P:tRNA N1-guanine methylation"/>
    <property type="evidence" value="ECO:0007669"/>
    <property type="project" value="TreeGrafter"/>
</dbReference>
<dbReference type="SUPFAM" id="SSF53335">
    <property type="entry name" value="S-adenosyl-L-methionine-dependent methyltransferases"/>
    <property type="match status" value="1"/>
</dbReference>
<dbReference type="InParanoid" id="G0EEH1"/>
<evidence type="ECO:0000313" key="7">
    <source>
        <dbReference type="EMBL" id="AEM38012.1"/>
    </source>
</evidence>
<accession>G0EEH1</accession>
<dbReference type="InterPro" id="IPR029063">
    <property type="entry name" value="SAM-dependent_MTases_sf"/>
</dbReference>